<evidence type="ECO:0000256" key="1">
    <source>
        <dbReference type="SAM" id="MobiDB-lite"/>
    </source>
</evidence>
<evidence type="ECO:0000313" key="2">
    <source>
        <dbReference type="EMBL" id="KAF3524657.1"/>
    </source>
</evidence>
<name>A0A8S9PPF6_BRACR</name>
<gene>
    <name evidence="2" type="ORF">F2Q69_00046484</name>
</gene>
<organism evidence="2 3">
    <name type="scientific">Brassica cretica</name>
    <name type="common">Mustard</name>
    <dbReference type="NCBI Taxonomy" id="69181"/>
    <lineage>
        <taxon>Eukaryota</taxon>
        <taxon>Viridiplantae</taxon>
        <taxon>Streptophyta</taxon>
        <taxon>Embryophyta</taxon>
        <taxon>Tracheophyta</taxon>
        <taxon>Spermatophyta</taxon>
        <taxon>Magnoliopsida</taxon>
        <taxon>eudicotyledons</taxon>
        <taxon>Gunneridae</taxon>
        <taxon>Pentapetalae</taxon>
        <taxon>rosids</taxon>
        <taxon>malvids</taxon>
        <taxon>Brassicales</taxon>
        <taxon>Brassicaceae</taxon>
        <taxon>Brassiceae</taxon>
        <taxon>Brassica</taxon>
    </lineage>
</organism>
<protein>
    <submittedName>
        <fullName evidence="2">Uncharacterized protein</fullName>
    </submittedName>
</protein>
<feature type="region of interest" description="Disordered" evidence="1">
    <location>
        <begin position="23"/>
        <end position="42"/>
    </location>
</feature>
<proteinExistence type="predicted"/>
<reference evidence="2" key="1">
    <citation type="submission" date="2019-12" db="EMBL/GenBank/DDBJ databases">
        <title>Genome sequencing and annotation of Brassica cretica.</title>
        <authorList>
            <person name="Studholme D.J."/>
            <person name="Sarris P."/>
        </authorList>
    </citation>
    <scope>NUCLEOTIDE SEQUENCE</scope>
    <source>
        <strain evidence="2">PFS-109/04</strain>
        <tissue evidence="2">Leaf</tissue>
    </source>
</reference>
<dbReference type="AlphaFoldDB" id="A0A8S9PPF6"/>
<dbReference type="Proteomes" id="UP000712600">
    <property type="component" value="Unassembled WGS sequence"/>
</dbReference>
<sequence length="266" mass="29380">MNSIHSSELAVSKAERIITWAGRSARAAGRSDRTSRVPTWPKSSKSSRILALEKYPKEKSMIGSNKAARSSAQSLVHALVKWDRKDKLQYGQISHPAMVPAKALFRTYAGWSSTLHEKDKPGIYHKSELSQVKDIPERYRNLNLGKDVSAVLGQKKVKPGRKVKQWGLQLLGKDLSQVKDILERLFPVIRMDEGTASAPQAMGSVPAKGDSWVSKGHSEKVCVAQQRVEVRIEEDKNEKESVPDLVPSLGASGEEEQAKIVSDQGC</sequence>
<accession>A0A8S9PPF6</accession>
<feature type="region of interest" description="Disordered" evidence="1">
    <location>
        <begin position="234"/>
        <end position="266"/>
    </location>
</feature>
<dbReference type="EMBL" id="QGKX02001347">
    <property type="protein sequence ID" value="KAF3524657.1"/>
    <property type="molecule type" value="Genomic_DNA"/>
</dbReference>
<evidence type="ECO:0000313" key="3">
    <source>
        <dbReference type="Proteomes" id="UP000712600"/>
    </source>
</evidence>
<comment type="caution">
    <text evidence="2">The sequence shown here is derived from an EMBL/GenBank/DDBJ whole genome shotgun (WGS) entry which is preliminary data.</text>
</comment>